<proteinExistence type="predicted"/>
<feature type="transmembrane region" description="Helical" evidence="1">
    <location>
        <begin position="165"/>
        <end position="182"/>
    </location>
</feature>
<comment type="caution">
    <text evidence="3">The sequence shown here is derived from an EMBL/GenBank/DDBJ whole genome shotgun (WGS) entry which is preliminary data.</text>
</comment>
<evidence type="ECO:0000256" key="1">
    <source>
        <dbReference type="SAM" id="Phobius"/>
    </source>
</evidence>
<dbReference type="InterPro" id="IPR043128">
    <property type="entry name" value="Rev_trsase/Diguanyl_cyclase"/>
</dbReference>
<dbReference type="InterPro" id="IPR052163">
    <property type="entry name" value="DGC-Regulatory_Protein"/>
</dbReference>
<dbReference type="PANTHER" id="PTHR46663">
    <property type="entry name" value="DIGUANYLATE CYCLASE DGCT-RELATED"/>
    <property type="match status" value="1"/>
</dbReference>
<feature type="transmembrane region" description="Helical" evidence="1">
    <location>
        <begin position="126"/>
        <end position="145"/>
    </location>
</feature>
<keyword evidence="4" id="KW-1185">Reference proteome</keyword>
<dbReference type="InterPro" id="IPR029787">
    <property type="entry name" value="Nucleotide_cyclase"/>
</dbReference>
<dbReference type="InterPro" id="IPR000160">
    <property type="entry name" value="GGDEF_dom"/>
</dbReference>
<feature type="domain" description="GGDEF" evidence="2">
    <location>
        <begin position="355"/>
        <end position="483"/>
    </location>
</feature>
<feature type="transmembrane region" description="Helical" evidence="1">
    <location>
        <begin position="194"/>
        <end position="211"/>
    </location>
</feature>
<evidence type="ECO:0000313" key="4">
    <source>
        <dbReference type="Proteomes" id="UP000612282"/>
    </source>
</evidence>
<dbReference type="SUPFAM" id="SSF55073">
    <property type="entry name" value="Nucleotide cyclase"/>
    <property type="match status" value="1"/>
</dbReference>
<sequence length="486" mass="50431">MRLRTALPAALVVAAGMQLLYPLLPAWGQFVLSDTVIAVASGYAAFHYRRRAADPETIRRMRIAFGCGAGACAIWSIGNVVLLLSTVGVDFLAGVGGLLSTVAAGFVPIALILAAPRPRGLAAVRLLIDVAAVFGAVFALAWEFVLSSGPGLTGEIGGEGYRVTIVGLLVLGAVIALVTLASAEPGQSGSAQQLLAMAALVQAVTLLAATRNDLNDLLWYADGVGGGYILAALIMAASSRLATSRPGVERGGALVFRGWALLPYVPVVFAVATAAARQAGSGQLDPVLVWTLLATFSLVLVRQFLTLATLGRMTEVLEEQRDALEHQASHDALTGLLNRAAFDTRAAEILAFSSDGVTAMILDLDGFKPVNDTLGHAAGDDVLVVVARRLAAELRAGDLVSRIGGDEFAILLTEAADAPEVAGRLLRRIGEPMRVHGHTVTVGGSIGLAAAEDGDLNGLLRRADTAMYEAKAAGKGTVRRYDRAAA</sequence>
<dbReference type="Proteomes" id="UP000612282">
    <property type="component" value="Unassembled WGS sequence"/>
</dbReference>
<dbReference type="RefSeq" id="WP_203800594.1">
    <property type="nucleotide sequence ID" value="NZ_BAAAQE010000034.1"/>
</dbReference>
<feature type="transmembrane region" description="Helical" evidence="1">
    <location>
        <begin position="254"/>
        <end position="275"/>
    </location>
</feature>
<keyword evidence="1" id="KW-1133">Transmembrane helix</keyword>
<dbReference type="EMBL" id="BOMG01000074">
    <property type="protein sequence ID" value="GID57586.1"/>
    <property type="molecule type" value="Genomic_DNA"/>
</dbReference>
<protein>
    <recommendedName>
        <fullName evidence="2">GGDEF domain-containing protein</fullName>
    </recommendedName>
</protein>
<keyword evidence="1" id="KW-0472">Membrane</keyword>
<dbReference type="NCBIfam" id="TIGR00254">
    <property type="entry name" value="GGDEF"/>
    <property type="match status" value="1"/>
</dbReference>
<dbReference type="CDD" id="cd01949">
    <property type="entry name" value="GGDEF"/>
    <property type="match status" value="1"/>
</dbReference>
<keyword evidence="1" id="KW-0812">Transmembrane</keyword>
<gene>
    <name evidence="3" type="ORF">Aco03nite_059900</name>
</gene>
<feature type="transmembrane region" description="Helical" evidence="1">
    <location>
        <begin position="287"/>
        <end position="305"/>
    </location>
</feature>
<dbReference type="Gene3D" id="3.30.70.270">
    <property type="match status" value="1"/>
</dbReference>
<name>A0ABQ3XGH7_9ACTN</name>
<feature type="transmembrane region" description="Helical" evidence="1">
    <location>
        <begin position="67"/>
        <end position="85"/>
    </location>
</feature>
<reference evidence="3 4" key="1">
    <citation type="submission" date="2021-01" db="EMBL/GenBank/DDBJ databases">
        <title>Whole genome shotgun sequence of Actinoplanes couchii NBRC 106145.</title>
        <authorList>
            <person name="Komaki H."/>
            <person name="Tamura T."/>
        </authorList>
    </citation>
    <scope>NUCLEOTIDE SEQUENCE [LARGE SCALE GENOMIC DNA]</scope>
    <source>
        <strain evidence="3 4">NBRC 106145</strain>
    </source>
</reference>
<organism evidence="3 4">
    <name type="scientific">Actinoplanes couchii</name>
    <dbReference type="NCBI Taxonomy" id="403638"/>
    <lineage>
        <taxon>Bacteria</taxon>
        <taxon>Bacillati</taxon>
        <taxon>Actinomycetota</taxon>
        <taxon>Actinomycetes</taxon>
        <taxon>Micromonosporales</taxon>
        <taxon>Micromonosporaceae</taxon>
        <taxon>Actinoplanes</taxon>
    </lineage>
</organism>
<evidence type="ECO:0000259" key="2">
    <source>
        <dbReference type="PROSITE" id="PS50887"/>
    </source>
</evidence>
<dbReference type="SMART" id="SM00267">
    <property type="entry name" value="GGDEF"/>
    <property type="match status" value="1"/>
</dbReference>
<evidence type="ECO:0000313" key="3">
    <source>
        <dbReference type="EMBL" id="GID57586.1"/>
    </source>
</evidence>
<dbReference type="Pfam" id="PF00990">
    <property type="entry name" value="GGDEF"/>
    <property type="match status" value="1"/>
</dbReference>
<feature type="transmembrane region" description="Helical" evidence="1">
    <location>
        <begin position="91"/>
        <end position="114"/>
    </location>
</feature>
<feature type="transmembrane region" description="Helical" evidence="1">
    <location>
        <begin position="26"/>
        <end position="46"/>
    </location>
</feature>
<dbReference type="PANTHER" id="PTHR46663:SF2">
    <property type="entry name" value="GGDEF DOMAIN-CONTAINING PROTEIN"/>
    <property type="match status" value="1"/>
</dbReference>
<dbReference type="PROSITE" id="PS50887">
    <property type="entry name" value="GGDEF"/>
    <property type="match status" value="1"/>
</dbReference>
<feature type="transmembrane region" description="Helical" evidence="1">
    <location>
        <begin position="217"/>
        <end position="242"/>
    </location>
</feature>
<accession>A0ABQ3XGH7</accession>